<name>A0A2H1K778_BRELN</name>
<feature type="transmembrane region" description="Helical" evidence="6">
    <location>
        <begin position="300"/>
        <end position="320"/>
    </location>
</feature>
<comment type="subcellular location">
    <subcellularLocation>
        <location evidence="1">Membrane</location>
        <topology evidence="1">Multi-pass membrane protein</topology>
    </subcellularLocation>
</comment>
<evidence type="ECO:0000256" key="2">
    <source>
        <dbReference type="ARBA" id="ARBA00022692"/>
    </source>
</evidence>
<evidence type="ECO:0000313" key="7">
    <source>
        <dbReference type="EMBL" id="SMX95645.1"/>
    </source>
</evidence>
<evidence type="ECO:0000313" key="8">
    <source>
        <dbReference type="Proteomes" id="UP000234641"/>
    </source>
</evidence>
<dbReference type="Pfam" id="PF13520">
    <property type="entry name" value="AA_permease_2"/>
    <property type="match status" value="1"/>
</dbReference>
<dbReference type="Gene3D" id="1.20.1740.10">
    <property type="entry name" value="Amino acid/polyamine transporter I"/>
    <property type="match status" value="1"/>
</dbReference>
<sequence length="592" mass="63391">MPSTNPLSSGSHTSVTGVHDRGLKRDIGKTGLLFTGVGAIIGSGWLFGAFDAASMAGPAAILSWAIGAILIIFVALNYSELGVMFPVAGGVVRYPHYAFGSFASYTSGWITWLSAAGTVGIEVLAAIQYASSYLPWLMESKEGVLVLTVPGIFVSIAMVAVFCVINMFGVKFFAQFNNVLVWWKLLVIVLVFVGLALLAFNPGHFHMAEFGGFAPNGLAPIFAALPAAGIVFSYLGFRQGVEFAGETKDPQKNMPFAVIGSIVLTGIIYILLQVAFIGAVPTELLQDGWGGLSFSNSAGPWAEIAIMLGAMWLAIILCAAESARPSTSPRRPKPTGPSKAGECGAGSSSFPDRDTALRILRTREGGAPVGLSLCLFGRHHHDRSLRAVEDFAADGTEQCRPDRAATARAEHRQLRRAGHRLKNITRVAEFDLDRDVEGGMALTQPVDRLLQRSREIAPTKLCGRVVDFEVRVPVPPFPQERHRREHLQRCLETLRVLRGQQQDRAAAFGEIDSRDHRCGGPHGGGGFRILPASRSALLGDDDGGALRMGRQGRGHRTEQLTEETAAAAGADGKRLRPGAESGEHSGRAAFGR</sequence>
<dbReference type="Proteomes" id="UP000234641">
    <property type="component" value="Unassembled WGS sequence"/>
</dbReference>
<dbReference type="GO" id="GO:0022857">
    <property type="term" value="F:transmembrane transporter activity"/>
    <property type="evidence" value="ECO:0007669"/>
    <property type="project" value="InterPro"/>
</dbReference>
<keyword evidence="3 6" id="KW-1133">Transmembrane helix</keyword>
<feature type="region of interest" description="Disordered" evidence="5">
    <location>
        <begin position="324"/>
        <end position="351"/>
    </location>
</feature>
<reference evidence="7 8" key="1">
    <citation type="submission" date="2017-03" db="EMBL/GenBank/DDBJ databases">
        <authorList>
            <person name="Afonso C.L."/>
            <person name="Miller P.J."/>
            <person name="Scott M.A."/>
            <person name="Spackman E."/>
            <person name="Goraichik I."/>
            <person name="Dimitrov K.M."/>
            <person name="Suarez D.L."/>
            <person name="Swayne D.E."/>
        </authorList>
    </citation>
    <scope>NUCLEOTIDE SEQUENCE [LARGE SCALE GENOMIC DNA]</scope>
    <source>
        <strain evidence="7 8">ATCC 9172</strain>
    </source>
</reference>
<evidence type="ECO:0000256" key="6">
    <source>
        <dbReference type="SAM" id="Phobius"/>
    </source>
</evidence>
<feature type="transmembrane region" description="Helical" evidence="6">
    <location>
        <begin position="31"/>
        <end position="50"/>
    </location>
</feature>
<feature type="transmembrane region" description="Helical" evidence="6">
    <location>
        <begin position="256"/>
        <end position="280"/>
    </location>
</feature>
<evidence type="ECO:0000256" key="5">
    <source>
        <dbReference type="SAM" id="MobiDB-lite"/>
    </source>
</evidence>
<dbReference type="GO" id="GO:0016020">
    <property type="term" value="C:membrane"/>
    <property type="evidence" value="ECO:0007669"/>
    <property type="project" value="UniProtKB-SubCell"/>
</dbReference>
<dbReference type="InterPro" id="IPR052962">
    <property type="entry name" value="AA_Transporter_AGT"/>
</dbReference>
<keyword evidence="4 6" id="KW-0472">Membrane</keyword>
<evidence type="ECO:0000256" key="3">
    <source>
        <dbReference type="ARBA" id="ARBA00022989"/>
    </source>
</evidence>
<gene>
    <name evidence="7" type="ORF">BLIN9172_02886</name>
</gene>
<proteinExistence type="predicted"/>
<dbReference type="PANTHER" id="PTHR47547:SF1">
    <property type="entry name" value="ASPARTATE-PROTON SYMPORTER"/>
    <property type="match status" value="1"/>
</dbReference>
<keyword evidence="2 6" id="KW-0812">Transmembrane</keyword>
<protein>
    <submittedName>
        <fullName evidence="7">Amino acid permease</fullName>
    </submittedName>
</protein>
<dbReference type="EMBL" id="FXYY01000023">
    <property type="protein sequence ID" value="SMX95645.1"/>
    <property type="molecule type" value="Genomic_DNA"/>
</dbReference>
<feature type="transmembrane region" description="Helical" evidence="6">
    <location>
        <begin position="109"/>
        <end position="131"/>
    </location>
</feature>
<feature type="transmembrane region" description="Helical" evidence="6">
    <location>
        <begin position="180"/>
        <end position="201"/>
    </location>
</feature>
<feature type="transmembrane region" description="Helical" evidence="6">
    <location>
        <begin position="143"/>
        <end position="168"/>
    </location>
</feature>
<dbReference type="PANTHER" id="PTHR47547">
    <property type="match status" value="1"/>
</dbReference>
<dbReference type="InterPro" id="IPR002293">
    <property type="entry name" value="AA/rel_permease1"/>
</dbReference>
<evidence type="ECO:0000256" key="4">
    <source>
        <dbReference type="ARBA" id="ARBA00023136"/>
    </source>
</evidence>
<feature type="transmembrane region" description="Helical" evidence="6">
    <location>
        <begin position="213"/>
        <end position="235"/>
    </location>
</feature>
<organism evidence="7 8">
    <name type="scientific">Brevibacterium linens ATCC 9172</name>
    <dbReference type="NCBI Taxonomy" id="1255617"/>
    <lineage>
        <taxon>Bacteria</taxon>
        <taxon>Bacillati</taxon>
        <taxon>Actinomycetota</taxon>
        <taxon>Actinomycetes</taxon>
        <taxon>Micrococcales</taxon>
        <taxon>Brevibacteriaceae</taxon>
        <taxon>Brevibacterium</taxon>
    </lineage>
</organism>
<feature type="transmembrane region" description="Helical" evidence="6">
    <location>
        <begin position="56"/>
        <end position="76"/>
    </location>
</feature>
<feature type="region of interest" description="Disordered" evidence="5">
    <location>
        <begin position="540"/>
        <end position="592"/>
    </location>
</feature>
<accession>A0A2H1K778</accession>
<dbReference type="AlphaFoldDB" id="A0A2H1K778"/>
<evidence type="ECO:0000256" key="1">
    <source>
        <dbReference type="ARBA" id="ARBA00004141"/>
    </source>
</evidence>